<sequence length="916" mass="101697">MIASTAENQMQREALPLCVGEAALFAQMDAGAVVVTVNRRLARWLRHRHGEAKMAQGLIAWATPDLLAWGSWLERCWRQAVATAAVQGKARELPRLMNGEQERLIWSAVVRQSEVGQSLLSPHGAAEGARQAWVLLAQWGVTQELLRQQPEPETQVLLQWIEAYQQRLQREGLLDAQQLSSQLLSRAACWQPPRQLIVAGFDDVSPQMQHFLQVLAGEHGVMVNQWLPEPLQPHSMQRWGFADQEQELLAMARWVRQQLEAGVRNIGVVAPNLPEIKSGLARTLAAVLTPGFDRPHSPPQPLPVNISSGSALAHTPVVADALLLLHFLQEPLLPAAWAALLRSPYFSGGEKGRDSRGALEAKLRALGCFSLNVTQMCRLLETHKRSENSWYERINRLAQLELDKALPLGRWAARVSRWLELMGWPGTDRALDSREYQAVSAWRDLLTQWAALEHTAPALPWESALGLLQGMALRRDFQPDGGEAPVRVMGVLESAGERFDALWLLDMRDEQWPPAPMPNPFLPLALQRQWGMPRASAERELTFARQITQRLRQAAKTVVVSWCRSDGDRDFLISPLWSDLPLAPVTASPPDYPLDAQLIAAAGRWQAYDGAASIPLTCPPQSVLPGGAALVKNQASCPFKAFALHRLQAKGLEVTVPGADDRRRGTLAHVMLEKFWKTVQSEANLRQARIAQRQQWVAQAVAAALQKWTVQGDFAGLEQQRLQQLMARWIDVELARAPGFVVEVAEDPQKLAIAGATLELRLDRLDRLADGRHLLIDYKSGQPTTKDWQGPRMSDPQLPLYTLLSHAQGALHVAGLAFASLKANKGDKPWIGMGEEAELLPGLKAWKPVGEESQAQSWPAQLSEWRQWLTELVEAFMAGSAAVDPHEGDKGCGYCDLSPLCRKEQLRQGEVQDVAG</sequence>
<dbReference type="InterPro" id="IPR019925">
    <property type="entry name" value="DNA_repair_protein_predicted"/>
</dbReference>
<reference evidence="2 3" key="2">
    <citation type="journal article" date="2012" name="Int. J. Syst. Evol. Microbiol.">
        <title>Magnetococcus marinus gen. nov., sp. nov., a marine, magnetotactic bacterium that represents a novel lineage (Magnetococcaceae fam. nov.; Magnetococcales ord. nov.) at the base of the Alphaproteobacteria.</title>
        <authorList>
            <person name="Bazylinski D.A."/>
            <person name="Williams T.J."/>
            <person name="Lefevre C.T."/>
            <person name="Berg R.J."/>
            <person name="Zhang C.L."/>
            <person name="Bowser S.S."/>
            <person name="Dean A.J."/>
            <person name="Beveridge T.J."/>
        </authorList>
    </citation>
    <scope>NUCLEOTIDE SEQUENCE [LARGE SCALE GENOMIC DNA]</scope>
    <source>
        <strain evidence="3">ATCC BAA-1437 / JCM 17883 / MC-1</strain>
    </source>
</reference>
<dbReference type="Proteomes" id="UP000002586">
    <property type="component" value="Chromosome"/>
</dbReference>
<gene>
    <name evidence="2" type="ordered locus">Mmc1_0972</name>
</gene>
<name>A0L697_MAGMM</name>
<dbReference type="eggNOG" id="COG3893">
    <property type="taxonomic scope" value="Bacteria"/>
</dbReference>
<dbReference type="GO" id="GO:0004386">
    <property type="term" value="F:helicase activity"/>
    <property type="evidence" value="ECO:0007669"/>
    <property type="project" value="UniProtKB-KW"/>
</dbReference>
<evidence type="ECO:0000313" key="3">
    <source>
        <dbReference type="Proteomes" id="UP000002586"/>
    </source>
</evidence>
<keyword evidence="2" id="KW-0378">Hydrolase</keyword>
<dbReference type="GO" id="GO:0008854">
    <property type="term" value="F:exodeoxyribonuclease V activity"/>
    <property type="evidence" value="ECO:0007669"/>
    <property type="project" value="UniProtKB-EC"/>
</dbReference>
<dbReference type="HOGENOM" id="CLU_014693_0_0_5"/>
<dbReference type="KEGG" id="mgm:Mmc1_0972"/>
<keyword evidence="2" id="KW-0347">Helicase</keyword>
<dbReference type="SUPFAM" id="SSF52540">
    <property type="entry name" value="P-loop containing nucleoside triphosphate hydrolases"/>
    <property type="match status" value="1"/>
</dbReference>
<dbReference type="Gene3D" id="3.90.320.10">
    <property type="match status" value="1"/>
</dbReference>
<dbReference type="InterPro" id="IPR027417">
    <property type="entry name" value="P-loop_NTPase"/>
</dbReference>
<accession>A0L697</accession>
<dbReference type="EMBL" id="CP000471">
    <property type="protein sequence ID" value="ABK43490.1"/>
    <property type="molecule type" value="Genomic_DNA"/>
</dbReference>
<keyword evidence="2" id="KW-0547">Nucleotide-binding</keyword>
<dbReference type="NCBIfam" id="TIGR03623">
    <property type="entry name" value="probable DNA repair protein"/>
    <property type="match status" value="1"/>
</dbReference>
<organism evidence="2 3">
    <name type="scientific">Magnetococcus marinus (strain ATCC BAA-1437 / JCM 17883 / MC-1)</name>
    <dbReference type="NCBI Taxonomy" id="156889"/>
    <lineage>
        <taxon>Bacteria</taxon>
        <taxon>Pseudomonadati</taxon>
        <taxon>Pseudomonadota</taxon>
        <taxon>Magnetococcia</taxon>
        <taxon>Magnetococcales</taxon>
        <taxon>Magnetococcaceae</taxon>
        <taxon>Magnetococcus</taxon>
    </lineage>
</organism>
<dbReference type="InterPro" id="IPR038726">
    <property type="entry name" value="PDDEXK_AddAB-type"/>
</dbReference>
<dbReference type="AlphaFoldDB" id="A0L697"/>
<dbReference type="RefSeq" id="WP_011712647.1">
    <property type="nucleotide sequence ID" value="NC_008576.1"/>
</dbReference>
<protein>
    <submittedName>
        <fullName evidence="2">DNA helicase/exodeoxyribonuclease V, subunit B</fullName>
        <ecNumber evidence="2">3.1.11.5</ecNumber>
    </submittedName>
</protein>
<dbReference type="eggNOG" id="COG2887">
    <property type="taxonomic scope" value="Bacteria"/>
</dbReference>
<reference evidence="3" key="1">
    <citation type="journal article" date="2009" name="Appl. Environ. Microbiol.">
        <title>Complete genome sequence of the chemolithoautotrophic marine magnetotactic coccus strain MC-1.</title>
        <authorList>
            <person name="Schubbe S."/>
            <person name="Williams T.J."/>
            <person name="Xie G."/>
            <person name="Kiss H.E."/>
            <person name="Brettin T.S."/>
            <person name="Martinez D."/>
            <person name="Ross C.A."/>
            <person name="Schuler D."/>
            <person name="Cox B.L."/>
            <person name="Nealson K.H."/>
            <person name="Bazylinski D.A."/>
        </authorList>
    </citation>
    <scope>NUCLEOTIDE SEQUENCE [LARGE SCALE GENOMIC DNA]</scope>
    <source>
        <strain evidence="3">ATCC BAA-1437 / JCM 17883 / MC-1</strain>
    </source>
</reference>
<keyword evidence="3" id="KW-1185">Reference proteome</keyword>
<dbReference type="Pfam" id="PF12705">
    <property type="entry name" value="PDDEXK_1"/>
    <property type="match status" value="1"/>
</dbReference>
<dbReference type="OrthoDB" id="9761147at2"/>
<keyword evidence="2" id="KW-0067">ATP-binding</keyword>
<dbReference type="InterPro" id="IPR011604">
    <property type="entry name" value="PDDEXK-like_dom_sf"/>
</dbReference>
<dbReference type="EC" id="3.1.11.5" evidence="2"/>
<dbReference type="STRING" id="156889.Mmc1_0972"/>
<feature type="domain" description="PD-(D/E)XK endonuclease-like" evidence="1">
    <location>
        <begin position="635"/>
        <end position="902"/>
    </location>
</feature>
<proteinExistence type="predicted"/>
<evidence type="ECO:0000313" key="2">
    <source>
        <dbReference type="EMBL" id="ABK43490.1"/>
    </source>
</evidence>
<evidence type="ECO:0000259" key="1">
    <source>
        <dbReference type="Pfam" id="PF12705"/>
    </source>
</evidence>